<protein>
    <recommendedName>
        <fullName evidence="4">Large ribosomal subunit protein eL18</fullName>
    </recommendedName>
</protein>
<dbReference type="InterPro" id="IPR021132">
    <property type="entry name" value="Ribosomal_eL18/eL18-A/B/_CS"/>
</dbReference>
<evidence type="ECO:0000256" key="3">
    <source>
        <dbReference type="ARBA" id="ARBA00023274"/>
    </source>
</evidence>
<dbReference type="AlphaFoldDB" id="A0A8G2FWH0"/>
<dbReference type="PANTHER" id="PTHR10934">
    <property type="entry name" value="60S RIBOSOMAL PROTEIN L18"/>
    <property type="match status" value="1"/>
</dbReference>
<evidence type="ECO:0000256" key="1">
    <source>
        <dbReference type="ARBA" id="ARBA00006815"/>
    </source>
</evidence>
<dbReference type="HAMAP" id="MF_00329">
    <property type="entry name" value="Ribosomal_eL18"/>
    <property type="match status" value="1"/>
</dbReference>
<dbReference type="NCBIfam" id="NF003079">
    <property type="entry name" value="PRK04005.1"/>
    <property type="match status" value="1"/>
</dbReference>
<evidence type="ECO:0000256" key="4">
    <source>
        <dbReference type="HAMAP-Rule" id="MF_00329"/>
    </source>
</evidence>
<keyword evidence="7" id="KW-1185">Reference proteome</keyword>
<evidence type="ECO:0000313" key="7">
    <source>
        <dbReference type="Proteomes" id="UP000192315"/>
    </source>
</evidence>
<dbReference type="InterPro" id="IPR022947">
    <property type="entry name" value="Ribosomal_eL18_arc"/>
</dbReference>
<sequence>MSVKVEKKTDSYLKDTIQKLLERSRESGSVFWRDIAIRLSSSRKNYATVNLGKLQRITSDDDIIVIPGYLLSSGVFNKKIKVSAFKISEKALKKLNDAGSEFVNLVDLASENPKGTNIKIIR</sequence>
<dbReference type="InterPro" id="IPR021131">
    <property type="entry name" value="Ribosomal_uL15/eL18"/>
</dbReference>
<gene>
    <name evidence="4" type="primary">rpl18e</name>
    <name evidence="6" type="ORF">SAMN02745355_0687</name>
</gene>
<evidence type="ECO:0000313" key="6">
    <source>
        <dbReference type="EMBL" id="SMD30782.1"/>
    </source>
</evidence>
<reference evidence="6 7" key="1">
    <citation type="submission" date="2017-04" db="EMBL/GenBank/DDBJ databases">
        <authorList>
            <person name="Varghese N."/>
            <person name="Submissions S."/>
        </authorList>
    </citation>
    <scope>NUCLEOTIDE SEQUENCE [LARGE SCALE GENOMIC DNA]</scope>
    <source>
        <strain evidence="6 7">DSM 9789</strain>
    </source>
</reference>
<proteinExistence type="inferred from homology"/>
<accession>A0A8G2FWH0</accession>
<dbReference type="GO" id="GO:0003723">
    <property type="term" value="F:RNA binding"/>
    <property type="evidence" value="ECO:0007669"/>
    <property type="project" value="TreeGrafter"/>
</dbReference>
<dbReference type="EMBL" id="FWYE01000001">
    <property type="protein sequence ID" value="SMD30782.1"/>
    <property type="molecule type" value="Genomic_DNA"/>
</dbReference>
<dbReference type="InterPro" id="IPR036227">
    <property type="entry name" value="Ribosomal_uL15/eL18_sf"/>
</dbReference>
<comment type="caution">
    <text evidence="6">The sequence shown here is derived from an EMBL/GenBank/DDBJ whole genome shotgun (WGS) entry which is preliminary data.</text>
</comment>
<dbReference type="RefSeq" id="WP_084272644.1">
    <property type="nucleotide sequence ID" value="NZ_FWYE01000001.1"/>
</dbReference>
<dbReference type="Proteomes" id="UP000192315">
    <property type="component" value="Unassembled WGS sequence"/>
</dbReference>
<organism evidence="6 7">
    <name type="scientific">Picrophilus torridus (strain ATCC 700027 / DSM 9790 / JCM 10055 / NBRC 100828 / KAW 2/3)</name>
    <dbReference type="NCBI Taxonomy" id="1122961"/>
    <lineage>
        <taxon>Archaea</taxon>
        <taxon>Methanobacteriati</taxon>
        <taxon>Thermoplasmatota</taxon>
        <taxon>Thermoplasmata</taxon>
        <taxon>Thermoplasmatales</taxon>
        <taxon>Picrophilaceae</taxon>
        <taxon>Picrophilus</taxon>
    </lineage>
</organism>
<evidence type="ECO:0000259" key="5">
    <source>
        <dbReference type="Pfam" id="PF17135"/>
    </source>
</evidence>
<dbReference type="PROSITE" id="PS01106">
    <property type="entry name" value="RIBOSOMAL_L18E"/>
    <property type="match status" value="1"/>
</dbReference>
<dbReference type="Gene3D" id="3.100.10.10">
    <property type="match status" value="1"/>
</dbReference>
<feature type="domain" description="Large ribosomal subunit protein uL15/eL18" evidence="5">
    <location>
        <begin position="8"/>
        <end position="122"/>
    </location>
</feature>
<comment type="similarity">
    <text evidence="1 4">Belongs to the eukaryotic ribosomal protein eL18 family.</text>
</comment>
<dbReference type="GO" id="GO:0022625">
    <property type="term" value="C:cytosolic large ribosomal subunit"/>
    <property type="evidence" value="ECO:0007669"/>
    <property type="project" value="TreeGrafter"/>
</dbReference>
<keyword evidence="3 4" id="KW-0687">Ribonucleoprotein</keyword>
<evidence type="ECO:0000256" key="2">
    <source>
        <dbReference type="ARBA" id="ARBA00022980"/>
    </source>
</evidence>
<dbReference type="GO" id="GO:0006412">
    <property type="term" value="P:translation"/>
    <property type="evidence" value="ECO:0007669"/>
    <property type="project" value="UniProtKB-UniRule"/>
</dbReference>
<dbReference type="InterPro" id="IPR000039">
    <property type="entry name" value="Ribosomal_eL18"/>
</dbReference>
<dbReference type="PANTHER" id="PTHR10934:SF2">
    <property type="entry name" value="LARGE RIBOSOMAL SUBUNIT PROTEIN EL18"/>
    <property type="match status" value="1"/>
</dbReference>
<dbReference type="GO" id="GO:0003735">
    <property type="term" value="F:structural constituent of ribosome"/>
    <property type="evidence" value="ECO:0007669"/>
    <property type="project" value="InterPro"/>
</dbReference>
<keyword evidence="2 4" id="KW-0689">Ribosomal protein</keyword>
<name>A0A8G2FWH0_PICTO</name>
<dbReference type="Pfam" id="PF17135">
    <property type="entry name" value="Ribosomal_L18"/>
    <property type="match status" value="1"/>
</dbReference>
<dbReference type="SUPFAM" id="SSF52080">
    <property type="entry name" value="Ribosomal proteins L15p and L18e"/>
    <property type="match status" value="1"/>
</dbReference>